<evidence type="ECO:0008006" key="3">
    <source>
        <dbReference type="Google" id="ProtNLM"/>
    </source>
</evidence>
<dbReference type="Proteomes" id="UP001500507">
    <property type="component" value="Unassembled WGS sequence"/>
</dbReference>
<gene>
    <name evidence="1" type="ORF">GCM10009117_09990</name>
</gene>
<reference evidence="2" key="1">
    <citation type="journal article" date="2019" name="Int. J. Syst. Evol. Microbiol.">
        <title>The Global Catalogue of Microorganisms (GCM) 10K type strain sequencing project: providing services to taxonomists for standard genome sequencing and annotation.</title>
        <authorList>
            <consortium name="The Broad Institute Genomics Platform"/>
            <consortium name="The Broad Institute Genome Sequencing Center for Infectious Disease"/>
            <person name="Wu L."/>
            <person name="Ma J."/>
        </authorList>
    </citation>
    <scope>NUCLEOTIDE SEQUENCE [LARGE SCALE GENOMIC DNA]</scope>
    <source>
        <strain evidence="2">JCM 16082</strain>
    </source>
</reference>
<protein>
    <recommendedName>
        <fullName evidence="3">STAS/SEC14 domain-containing protein</fullName>
    </recommendedName>
</protein>
<sequence length="140" mass="16219">MKISHHPDNLILIDLIEIPLGTFYFYDRIIIAELRRGVHLTFEEAQPIVAKALELYENKGFGYISNRLHPYSVVPTDYFKLSKLDSIKAFAVVSYSILNRENAELEKLFFDKAFSIFSDLNEAVAWMKDIICVTKPMKKN</sequence>
<comment type="caution">
    <text evidence="1">The sequence shown here is derived from an EMBL/GenBank/DDBJ whole genome shotgun (WGS) entry which is preliminary data.</text>
</comment>
<organism evidence="1 2">
    <name type="scientific">Gangjinia marincola</name>
    <dbReference type="NCBI Taxonomy" id="578463"/>
    <lineage>
        <taxon>Bacteria</taxon>
        <taxon>Pseudomonadati</taxon>
        <taxon>Bacteroidota</taxon>
        <taxon>Flavobacteriia</taxon>
        <taxon>Flavobacteriales</taxon>
        <taxon>Flavobacteriaceae</taxon>
        <taxon>Gangjinia</taxon>
    </lineage>
</organism>
<dbReference type="EMBL" id="BAAAFG010000012">
    <property type="protein sequence ID" value="GAA0871853.1"/>
    <property type="molecule type" value="Genomic_DNA"/>
</dbReference>
<proteinExistence type="predicted"/>
<evidence type="ECO:0000313" key="1">
    <source>
        <dbReference type="EMBL" id="GAA0871853.1"/>
    </source>
</evidence>
<dbReference type="RefSeq" id="WP_343764662.1">
    <property type="nucleotide sequence ID" value="NZ_BAAAFG010000012.1"/>
</dbReference>
<name>A0ABP3XUH3_9FLAO</name>
<evidence type="ECO:0000313" key="2">
    <source>
        <dbReference type="Proteomes" id="UP001500507"/>
    </source>
</evidence>
<accession>A0ABP3XUH3</accession>
<keyword evidence="2" id="KW-1185">Reference proteome</keyword>